<keyword evidence="7" id="KW-1185">Reference proteome</keyword>
<evidence type="ECO:0000256" key="4">
    <source>
        <dbReference type="ARBA" id="ARBA00023136"/>
    </source>
</evidence>
<name>A0ABV4DR54_9LACO</name>
<feature type="transmembrane region" description="Helical" evidence="5">
    <location>
        <begin position="367"/>
        <end position="392"/>
    </location>
</feature>
<feature type="transmembrane region" description="Helical" evidence="5">
    <location>
        <begin position="183"/>
        <end position="203"/>
    </location>
</feature>
<feature type="transmembrane region" description="Helical" evidence="5">
    <location>
        <begin position="255"/>
        <end position="278"/>
    </location>
</feature>
<comment type="subcellular location">
    <subcellularLocation>
        <location evidence="1">Membrane</location>
        <topology evidence="1">Multi-pass membrane protein</topology>
    </subcellularLocation>
</comment>
<evidence type="ECO:0000256" key="1">
    <source>
        <dbReference type="ARBA" id="ARBA00004141"/>
    </source>
</evidence>
<feature type="transmembrane region" description="Helical" evidence="5">
    <location>
        <begin position="99"/>
        <end position="126"/>
    </location>
</feature>
<organism evidence="6 7">
    <name type="scientific">Ligilactobacillus faecis</name>
    <dbReference type="NCBI Taxonomy" id="762833"/>
    <lineage>
        <taxon>Bacteria</taxon>
        <taxon>Bacillati</taxon>
        <taxon>Bacillota</taxon>
        <taxon>Bacilli</taxon>
        <taxon>Lactobacillales</taxon>
        <taxon>Lactobacillaceae</taxon>
        <taxon>Ligilactobacillus</taxon>
    </lineage>
</organism>
<reference evidence="6 7" key="1">
    <citation type="submission" date="2024-03" db="EMBL/GenBank/DDBJ databases">
        <title>Mouse gut bacterial collection (mGBC) of GemPharmatech.</title>
        <authorList>
            <person name="He Y."/>
            <person name="Dong L."/>
            <person name="Wu D."/>
            <person name="Gao X."/>
            <person name="Lin Z."/>
        </authorList>
    </citation>
    <scope>NUCLEOTIDE SEQUENCE [LARGE SCALE GENOMIC DNA]</scope>
    <source>
        <strain evidence="6 7">15-30</strain>
    </source>
</reference>
<feature type="transmembrane region" description="Helical" evidence="5">
    <location>
        <begin position="298"/>
        <end position="318"/>
    </location>
</feature>
<dbReference type="InterPro" id="IPR050368">
    <property type="entry name" value="ClC-type_chloride_channel"/>
</dbReference>
<dbReference type="EMBL" id="JBCLUF010000016">
    <property type="protein sequence ID" value="MEY8662353.1"/>
    <property type="molecule type" value="Genomic_DNA"/>
</dbReference>
<proteinExistence type="predicted"/>
<dbReference type="PANTHER" id="PTHR43427">
    <property type="entry name" value="CHLORIDE CHANNEL PROTEIN CLC-E"/>
    <property type="match status" value="1"/>
</dbReference>
<keyword evidence="2 5" id="KW-0812">Transmembrane</keyword>
<feature type="transmembrane region" description="Helical" evidence="5">
    <location>
        <begin position="7"/>
        <end position="28"/>
    </location>
</feature>
<protein>
    <submittedName>
        <fullName evidence="6">Chloride channel protein</fullName>
    </submittedName>
</protein>
<feature type="transmembrane region" description="Helical" evidence="5">
    <location>
        <begin position="223"/>
        <end position="243"/>
    </location>
</feature>
<feature type="transmembrane region" description="Helical" evidence="5">
    <location>
        <begin position="325"/>
        <end position="347"/>
    </location>
</feature>
<evidence type="ECO:0000313" key="6">
    <source>
        <dbReference type="EMBL" id="MEY8662353.1"/>
    </source>
</evidence>
<dbReference type="CDD" id="cd00400">
    <property type="entry name" value="Voltage_gated_ClC"/>
    <property type="match status" value="1"/>
</dbReference>
<dbReference type="InterPro" id="IPR001807">
    <property type="entry name" value="ClC"/>
</dbReference>
<dbReference type="RefSeq" id="WP_369941834.1">
    <property type="nucleotide sequence ID" value="NZ_JBCLUF010000016.1"/>
</dbReference>
<dbReference type="SUPFAM" id="SSF81340">
    <property type="entry name" value="Clc chloride channel"/>
    <property type="match status" value="1"/>
</dbReference>
<keyword evidence="4 5" id="KW-0472">Membrane</keyword>
<dbReference type="InterPro" id="IPR014743">
    <property type="entry name" value="Cl-channel_core"/>
</dbReference>
<evidence type="ECO:0000256" key="3">
    <source>
        <dbReference type="ARBA" id="ARBA00022989"/>
    </source>
</evidence>
<evidence type="ECO:0000256" key="5">
    <source>
        <dbReference type="SAM" id="Phobius"/>
    </source>
</evidence>
<feature type="transmembrane region" description="Helical" evidence="5">
    <location>
        <begin position="146"/>
        <end position="163"/>
    </location>
</feature>
<dbReference type="Pfam" id="PF00654">
    <property type="entry name" value="Voltage_CLC"/>
    <property type="match status" value="1"/>
</dbReference>
<evidence type="ECO:0000313" key="7">
    <source>
        <dbReference type="Proteomes" id="UP001565236"/>
    </source>
</evidence>
<dbReference type="Gene3D" id="1.10.3080.10">
    <property type="entry name" value="Clc chloride channel"/>
    <property type="match status" value="1"/>
</dbReference>
<feature type="transmembrane region" description="Helical" evidence="5">
    <location>
        <begin position="48"/>
        <end position="69"/>
    </location>
</feature>
<sequence length="408" mass="45367">MHFKGIFILYCCLLGFFVGSFSALFLALVEFMLHFIWETIPNTFDPPLFYPLLIGICGGVLVGLTQKYWGPYPKTMHETLHEFQQTRRVAYTKVLAKNFISAIIVLGFGASLGPEAALASILGGLITWAGDHMKLTFSRKEELTELGFKAVFAAVFSAPLVGLSDAFEDEKGLKLSKSRSKTLLYTLSTVAGFLGFSFINSFLPKENIFFIRIPAVTWDYRLIFSALPAILLGISFGYLFLALEKFSDNLVKGHTHPIFFALCGGLLLGGLGMCSHYFLYSGEHAVFPLSRHYTEYSVLFLVFLALGKACLTHLSFAFGWRGGKIFPAIFASIALACAFAKIFPYTPGATVALIVATSITIILKRPLFTALLLLLLFPLQYFPLLLLACFLAKQSDTWRKNYFKKISK</sequence>
<gene>
    <name evidence="6" type="ORF">AALT52_05565</name>
</gene>
<dbReference type="PANTHER" id="PTHR43427:SF12">
    <property type="entry name" value="CHLORIDE TRANSPORTER"/>
    <property type="match status" value="1"/>
</dbReference>
<comment type="caution">
    <text evidence="6">The sequence shown here is derived from an EMBL/GenBank/DDBJ whole genome shotgun (WGS) entry which is preliminary data.</text>
</comment>
<accession>A0ABV4DR54</accession>
<evidence type="ECO:0000256" key="2">
    <source>
        <dbReference type="ARBA" id="ARBA00022692"/>
    </source>
</evidence>
<keyword evidence="3 5" id="KW-1133">Transmembrane helix</keyword>
<dbReference type="Proteomes" id="UP001565236">
    <property type="component" value="Unassembled WGS sequence"/>
</dbReference>